<dbReference type="EMBL" id="QNRE01000005">
    <property type="protein sequence ID" value="RBO90742.1"/>
    <property type="molecule type" value="Genomic_DNA"/>
</dbReference>
<keyword evidence="1" id="KW-1133">Transmembrane helix</keyword>
<evidence type="ECO:0000313" key="2">
    <source>
        <dbReference type="EMBL" id="RBO90742.1"/>
    </source>
</evidence>
<organism evidence="2 3">
    <name type="scientific">Nocardia puris</name>
    <dbReference type="NCBI Taxonomy" id="208602"/>
    <lineage>
        <taxon>Bacteria</taxon>
        <taxon>Bacillati</taxon>
        <taxon>Actinomycetota</taxon>
        <taxon>Actinomycetes</taxon>
        <taxon>Mycobacteriales</taxon>
        <taxon>Nocardiaceae</taxon>
        <taxon>Nocardia</taxon>
    </lineage>
</organism>
<keyword evidence="1" id="KW-0812">Transmembrane</keyword>
<dbReference type="Proteomes" id="UP000252586">
    <property type="component" value="Unassembled WGS sequence"/>
</dbReference>
<protein>
    <submittedName>
        <fullName evidence="2">Uncharacterized protein</fullName>
    </submittedName>
</protein>
<dbReference type="AlphaFoldDB" id="A0A366DKY9"/>
<accession>A0A366DKY9</accession>
<feature type="transmembrane region" description="Helical" evidence="1">
    <location>
        <begin position="12"/>
        <end position="32"/>
    </location>
</feature>
<name>A0A366DKY9_9NOCA</name>
<feature type="transmembrane region" description="Helical" evidence="1">
    <location>
        <begin position="52"/>
        <end position="83"/>
    </location>
</feature>
<reference evidence="2 3" key="1">
    <citation type="submission" date="2018-06" db="EMBL/GenBank/DDBJ databases">
        <title>Genomic Encyclopedia of Type Strains, Phase IV (KMG-IV): sequencing the most valuable type-strain genomes for metagenomic binning, comparative biology and taxonomic classification.</title>
        <authorList>
            <person name="Goeker M."/>
        </authorList>
    </citation>
    <scope>NUCLEOTIDE SEQUENCE [LARGE SCALE GENOMIC DNA]</scope>
    <source>
        <strain evidence="2 3">DSM 44599</strain>
    </source>
</reference>
<keyword evidence="1" id="KW-0472">Membrane</keyword>
<gene>
    <name evidence="2" type="ORF">DFR74_105144</name>
</gene>
<evidence type="ECO:0000256" key="1">
    <source>
        <dbReference type="SAM" id="Phobius"/>
    </source>
</evidence>
<feature type="transmembrane region" description="Helical" evidence="1">
    <location>
        <begin position="95"/>
        <end position="115"/>
    </location>
</feature>
<dbReference type="STRING" id="1210090.GCA_001613185_01722"/>
<sequence>MPEDVRTARQVWWVIVVFGVIQLIASAVSSLQNRDELEQRVLEQGRQSDANYAMATAELVVSLFLVGMVLAGLALAAAALGVVHLFGRGKPWARTILTVGSIWLILGGFLALFSLDTVVGTASLIAGGATIVQGVLAGGALYLSYRPDSSAYFQVNRR</sequence>
<proteinExistence type="predicted"/>
<dbReference type="RefSeq" id="WP_228789001.1">
    <property type="nucleotide sequence ID" value="NZ_CP107943.1"/>
</dbReference>
<comment type="caution">
    <text evidence="2">The sequence shown here is derived from an EMBL/GenBank/DDBJ whole genome shotgun (WGS) entry which is preliminary data.</text>
</comment>
<keyword evidence="3" id="KW-1185">Reference proteome</keyword>
<feature type="transmembrane region" description="Helical" evidence="1">
    <location>
        <begin position="121"/>
        <end position="143"/>
    </location>
</feature>
<evidence type="ECO:0000313" key="3">
    <source>
        <dbReference type="Proteomes" id="UP000252586"/>
    </source>
</evidence>